<dbReference type="Proteomes" id="UP000582643">
    <property type="component" value="Unassembled WGS sequence"/>
</dbReference>
<reference evidence="2 3" key="1">
    <citation type="submission" date="2020-08" db="EMBL/GenBank/DDBJ databases">
        <title>Genomic Encyclopedia of Type Strains, Phase III (KMG-III): the genomes of soil and plant-associated and newly described type strains.</title>
        <authorList>
            <person name="Whitman W."/>
        </authorList>
    </citation>
    <scope>NUCLEOTIDE SEQUENCE [LARGE SCALE GENOMIC DNA]</scope>
    <source>
        <strain evidence="2 3">SFB5A</strain>
    </source>
</reference>
<evidence type="ECO:0000313" key="2">
    <source>
        <dbReference type="EMBL" id="MBB4984700.1"/>
    </source>
</evidence>
<dbReference type="EMBL" id="JACHJY010000008">
    <property type="protein sequence ID" value="MBB4984700.1"/>
    <property type="molecule type" value="Genomic_DNA"/>
</dbReference>
<gene>
    <name evidence="2" type="ORF">GGE06_005646</name>
</gene>
<dbReference type="Pfam" id="PF13349">
    <property type="entry name" value="DUF4097"/>
    <property type="match status" value="1"/>
</dbReference>
<organism evidence="2 3">
    <name type="scientific">Streptomyces nymphaeiformis</name>
    <dbReference type="NCBI Taxonomy" id="2663842"/>
    <lineage>
        <taxon>Bacteria</taxon>
        <taxon>Bacillati</taxon>
        <taxon>Actinomycetota</taxon>
        <taxon>Actinomycetes</taxon>
        <taxon>Kitasatosporales</taxon>
        <taxon>Streptomycetaceae</taxon>
        <taxon>Streptomyces</taxon>
    </lineage>
</organism>
<dbReference type="AlphaFoldDB" id="A0A7W7U459"/>
<proteinExistence type="predicted"/>
<evidence type="ECO:0000259" key="1">
    <source>
        <dbReference type="Pfam" id="PF13349"/>
    </source>
</evidence>
<accession>A0A7W7U459</accession>
<keyword evidence="3" id="KW-1185">Reference proteome</keyword>
<evidence type="ECO:0000313" key="3">
    <source>
        <dbReference type="Proteomes" id="UP000582643"/>
    </source>
</evidence>
<dbReference type="InterPro" id="IPR025164">
    <property type="entry name" value="Toastrack_DUF4097"/>
</dbReference>
<comment type="caution">
    <text evidence="2">The sequence shown here is derived from an EMBL/GenBank/DDBJ whole genome shotgun (WGS) entry which is preliminary data.</text>
</comment>
<name>A0A7W7U459_9ACTN</name>
<feature type="domain" description="DUF4097" evidence="1">
    <location>
        <begin position="37"/>
        <end position="237"/>
    </location>
</feature>
<protein>
    <recommendedName>
        <fullName evidence="1">DUF4097 domain-containing protein</fullName>
    </recommendedName>
</protein>
<sequence>MQRSFSLIGNNELKESVMQKFATPAPIAAVLDIPAGSIRFIAADRADTTVEVLPADASKGRDVQAAEQTTVEYGNGVLRIAVPAPKSQILGNSGFVQVVVQLPADSRIEAKTASGEFQGVGRLGDVAFEGAQGTVKLDETASARLALLDGDVSVGRLGGPAHISTQKGDIHIAEAMTGTVTLTTEHGEISVGAARGVNASLAAGTSYGRIHNSLNNTEGDAASLKLHATTSYGDITARSL</sequence>